<dbReference type="Proteomes" id="UP000230081">
    <property type="component" value="Unassembled WGS sequence"/>
</dbReference>
<accession>A0A2M7UWD3</accession>
<keyword evidence="1" id="KW-0812">Transmembrane</keyword>
<feature type="transmembrane region" description="Helical" evidence="1">
    <location>
        <begin position="193"/>
        <end position="216"/>
    </location>
</feature>
<dbReference type="EMBL" id="PFPA01000016">
    <property type="protein sequence ID" value="PIZ88286.1"/>
    <property type="molecule type" value="Genomic_DNA"/>
</dbReference>
<dbReference type="SUPFAM" id="SSF52218">
    <property type="entry name" value="Flavoproteins"/>
    <property type="match status" value="1"/>
</dbReference>
<feature type="non-terminal residue" evidence="3">
    <location>
        <position position="308"/>
    </location>
</feature>
<organism evidence="3 4">
    <name type="scientific">Candidatus Nealsonbacteria bacterium CG_4_10_14_0_2_um_filter_39_15</name>
    <dbReference type="NCBI Taxonomy" id="1974681"/>
    <lineage>
        <taxon>Bacteria</taxon>
        <taxon>Candidatus Nealsoniibacteriota</taxon>
    </lineage>
</organism>
<dbReference type="GO" id="GO:0010181">
    <property type="term" value="F:FMN binding"/>
    <property type="evidence" value="ECO:0007669"/>
    <property type="project" value="InterPro"/>
</dbReference>
<evidence type="ECO:0000313" key="4">
    <source>
        <dbReference type="Proteomes" id="UP000230081"/>
    </source>
</evidence>
<evidence type="ECO:0000259" key="2">
    <source>
        <dbReference type="PROSITE" id="PS50902"/>
    </source>
</evidence>
<gene>
    <name evidence="3" type="ORF">COX91_00995</name>
</gene>
<dbReference type="PROSITE" id="PS50902">
    <property type="entry name" value="FLAVODOXIN_LIKE"/>
    <property type="match status" value="1"/>
</dbReference>
<protein>
    <recommendedName>
        <fullName evidence="2">Flavodoxin-like domain-containing protein</fullName>
    </recommendedName>
</protein>
<keyword evidence="1" id="KW-1133">Transmembrane helix</keyword>
<reference evidence="4" key="1">
    <citation type="submission" date="2017-09" db="EMBL/GenBank/DDBJ databases">
        <title>Depth-based differentiation of microbial function through sediment-hosted aquifers and enrichment of novel symbionts in the deep terrestrial subsurface.</title>
        <authorList>
            <person name="Probst A.J."/>
            <person name="Ladd B."/>
            <person name="Jarett J.K."/>
            <person name="Geller-Mcgrath D.E."/>
            <person name="Sieber C.M.K."/>
            <person name="Emerson J.B."/>
            <person name="Anantharaman K."/>
            <person name="Thomas B.C."/>
            <person name="Malmstrom R."/>
            <person name="Stieglmeier M."/>
            <person name="Klingl A."/>
            <person name="Woyke T."/>
            <person name="Ryan C.M."/>
            <person name="Banfield J.F."/>
        </authorList>
    </citation>
    <scope>NUCLEOTIDE SEQUENCE [LARGE SCALE GENOMIC DNA]</scope>
</reference>
<comment type="caution">
    <text evidence="3">The sequence shown here is derived from an EMBL/GenBank/DDBJ whole genome shotgun (WGS) entry which is preliminary data.</text>
</comment>
<dbReference type="Gene3D" id="3.40.50.360">
    <property type="match status" value="1"/>
</dbReference>
<dbReference type="InterPro" id="IPR029039">
    <property type="entry name" value="Flavoprotein-like_sf"/>
</dbReference>
<name>A0A2M7UWD3_9BACT</name>
<evidence type="ECO:0000313" key="3">
    <source>
        <dbReference type="EMBL" id="PIZ88286.1"/>
    </source>
</evidence>
<feature type="transmembrane region" description="Helical" evidence="1">
    <location>
        <begin position="254"/>
        <end position="274"/>
    </location>
</feature>
<feature type="transmembrane region" description="Helical" evidence="1">
    <location>
        <begin position="280"/>
        <end position="307"/>
    </location>
</feature>
<proteinExistence type="predicted"/>
<sequence>MKILIAYYSRTGGTEKLAEVLEENFKKQGHSVDVEKVRPVKERSFWTWHLIRIFKGECDIQSPKIKDVSEYDAICIGSPNWTRLSLPVAKYLKEIEGLKYKKVGFFSTTFLWPSFEWYIFSAYFLDLTFSAIVGEKGGRIIDDILLSSALKKWSVDSDYGRKKIKDFCEKLTTPTLSLKDYILEQKEISETRLLIILFSTFLFFATIFQIVSSAFGRQVFSWGEYLVLLSIGFFAYFPMLVLRERRVGLFLGKYLAGGALSSGWTLTALFLAPSLGRPIILVYALLFMLVGFFREIKAVLLAGLIAIL</sequence>
<keyword evidence="1" id="KW-0472">Membrane</keyword>
<evidence type="ECO:0000256" key="1">
    <source>
        <dbReference type="SAM" id="Phobius"/>
    </source>
</evidence>
<feature type="domain" description="Flavodoxin-like" evidence="2">
    <location>
        <begin position="3"/>
        <end position="172"/>
    </location>
</feature>
<dbReference type="AlphaFoldDB" id="A0A2M7UWD3"/>
<feature type="transmembrane region" description="Helical" evidence="1">
    <location>
        <begin position="222"/>
        <end position="242"/>
    </location>
</feature>
<dbReference type="InterPro" id="IPR008254">
    <property type="entry name" value="Flavodoxin/NO_synth"/>
</dbReference>